<dbReference type="AlphaFoldDB" id="A0A1E1K2Z0"/>
<keyword evidence="6" id="KW-0862">Zinc</keyword>
<keyword evidence="5 9" id="KW-0863">Zinc-finger</keyword>
<dbReference type="Pfam" id="PF12171">
    <property type="entry name" value="zf-C2H2_jaz"/>
    <property type="match status" value="1"/>
</dbReference>
<keyword evidence="4" id="KW-0479">Metal-binding</keyword>
<protein>
    <recommendedName>
        <fullName evidence="8">CDAN1-interacting nuclease 1</fullName>
    </recommendedName>
</protein>
<sequence>MVGQGHIQYSSCMQSCMRATQSADNTSNTHHDAHMHGWFRCKAAPQKAIVTEIGDRGCNAHDFDCDECDRRFNSQQALQQHLNSSAHILEDLISYHGVPRAEVAPVFATACRLRFTRPTADSLTKQVKTNLEEAVLSAIIAAALRLLPTDDTVEGIALRTEQSRVKAAKAKFAEDSFCMDLTRLGYKFRRESQQEGEAVTPDIRFDEPISVLGELCWWLEFKNYFGFRKNPFVAAKDKRQFKKYATQIGPGAVVYKLGFETSHVDIKGVVTFREKEVLQGLRSHHL</sequence>
<dbReference type="PROSITE" id="PS00028">
    <property type="entry name" value="ZINC_FINGER_C2H2_1"/>
    <property type="match status" value="1"/>
</dbReference>
<keyword evidence="7" id="KW-0539">Nucleus</keyword>
<dbReference type="PANTHER" id="PTHR31661:SF1">
    <property type="entry name" value="CDAN1-INTERACTING NUCLEASE 1"/>
    <property type="match status" value="1"/>
</dbReference>
<dbReference type="Proteomes" id="UP000178912">
    <property type="component" value="Unassembled WGS sequence"/>
</dbReference>
<name>A0A1E1K2Z0_9HELO</name>
<dbReference type="SUPFAM" id="SSF57667">
    <property type="entry name" value="beta-beta-alpha zinc fingers"/>
    <property type="match status" value="1"/>
</dbReference>
<evidence type="ECO:0000313" key="12">
    <source>
        <dbReference type="Proteomes" id="UP000178912"/>
    </source>
</evidence>
<gene>
    <name evidence="11" type="ORF">RAG0_02769</name>
</gene>
<dbReference type="PROSITE" id="PS50157">
    <property type="entry name" value="ZINC_FINGER_C2H2_2"/>
    <property type="match status" value="1"/>
</dbReference>
<keyword evidence="12" id="KW-1185">Reference proteome</keyword>
<evidence type="ECO:0000256" key="9">
    <source>
        <dbReference type="PROSITE-ProRule" id="PRU00042"/>
    </source>
</evidence>
<dbReference type="InterPro" id="IPR036236">
    <property type="entry name" value="Znf_C2H2_sf"/>
</dbReference>
<evidence type="ECO:0000256" key="6">
    <source>
        <dbReference type="ARBA" id="ARBA00022833"/>
    </source>
</evidence>
<evidence type="ECO:0000256" key="5">
    <source>
        <dbReference type="ARBA" id="ARBA00022771"/>
    </source>
</evidence>
<reference evidence="12" key="1">
    <citation type="submission" date="2016-03" db="EMBL/GenBank/DDBJ databases">
        <authorList>
            <person name="Guldener U."/>
        </authorList>
    </citation>
    <scope>NUCLEOTIDE SEQUENCE [LARGE SCALE GENOMIC DNA]</scope>
    <source>
        <strain evidence="12">04CH-RAC-A.6.1</strain>
    </source>
</reference>
<dbReference type="EMBL" id="FJUX01000012">
    <property type="protein sequence ID" value="CZS92362.1"/>
    <property type="molecule type" value="Genomic_DNA"/>
</dbReference>
<evidence type="ECO:0000256" key="3">
    <source>
        <dbReference type="ARBA" id="ARBA00022490"/>
    </source>
</evidence>
<dbReference type="Gene3D" id="3.30.160.60">
    <property type="entry name" value="Classic Zinc Finger"/>
    <property type="match status" value="1"/>
</dbReference>
<dbReference type="GO" id="GO:0005737">
    <property type="term" value="C:cytoplasm"/>
    <property type="evidence" value="ECO:0007669"/>
    <property type="project" value="UniProtKB-SubCell"/>
</dbReference>
<dbReference type="PANTHER" id="PTHR31661">
    <property type="entry name" value="SIMILAR TO CDNA SEQUENCE BC052040"/>
    <property type="match status" value="1"/>
</dbReference>
<feature type="domain" description="C2H2-type" evidence="10">
    <location>
        <begin position="63"/>
        <end position="92"/>
    </location>
</feature>
<proteinExistence type="predicted"/>
<evidence type="ECO:0000313" key="11">
    <source>
        <dbReference type="EMBL" id="CZS92362.1"/>
    </source>
</evidence>
<dbReference type="InterPro" id="IPR022755">
    <property type="entry name" value="Znf_C2H2_jaz"/>
</dbReference>
<dbReference type="OrthoDB" id="6105938at2759"/>
<evidence type="ECO:0000256" key="7">
    <source>
        <dbReference type="ARBA" id="ARBA00023242"/>
    </source>
</evidence>
<dbReference type="InterPro" id="IPR013087">
    <property type="entry name" value="Znf_C2H2_type"/>
</dbReference>
<evidence type="ECO:0000256" key="4">
    <source>
        <dbReference type="ARBA" id="ARBA00022723"/>
    </source>
</evidence>
<organism evidence="11 12">
    <name type="scientific">Rhynchosporium agropyri</name>
    <dbReference type="NCBI Taxonomy" id="914238"/>
    <lineage>
        <taxon>Eukaryota</taxon>
        <taxon>Fungi</taxon>
        <taxon>Dikarya</taxon>
        <taxon>Ascomycota</taxon>
        <taxon>Pezizomycotina</taxon>
        <taxon>Leotiomycetes</taxon>
        <taxon>Helotiales</taxon>
        <taxon>Ploettnerulaceae</taxon>
        <taxon>Rhynchosporium</taxon>
    </lineage>
</organism>
<evidence type="ECO:0000256" key="8">
    <source>
        <dbReference type="ARBA" id="ARBA00023480"/>
    </source>
</evidence>
<evidence type="ECO:0000256" key="2">
    <source>
        <dbReference type="ARBA" id="ARBA00004496"/>
    </source>
</evidence>
<evidence type="ECO:0000259" key="10">
    <source>
        <dbReference type="PROSITE" id="PS50157"/>
    </source>
</evidence>
<evidence type="ECO:0000256" key="1">
    <source>
        <dbReference type="ARBA" id="ARBA00004123"/>
    </source>
</evidence>
<accession>A0A1E1K2Z0</accession>
<dbReference type="GO" id="GO:0008270">
    <property type="term" value="F:zinc ion binding"/>
    <property type="evidence" value="ECO:0007669"/>
    <property type="project" value="UniProtKB-KW"/>
</dbReference>
<comment type="subcellular location">
    <subcellularLocation>
        <location evidence="2">Cytoplasm</location>
    </subcellularLocation>
    <subcellularLocation>
        <location evidence="1">Nucleus</location>
    </subcellularLocation>
</comment>
<dbReference type="Pfam" id="PF14811">
    <property type="entry name" value="TPD"/>
    <property type="match status" value="1"/>
</dbReference>
<dbReference type="InterPro" id="IPR029404">
    <property type="entry name" value="CDIN1"/>
</dbReference>
<keyword evidence="3" id="KW-0963">Cytoplasm</keyword>
<dbReference type="GO" id="GO:0005634">
    <property type="term" value="C:nucleus"/>
    <property type="evidence" value="ECO:0007669"/>
    <property type="project" value="UniProtKB-SubCell"/>
</dbReference>